<gene>
    <name evidence="2" type="ORF">RWE15_05945</name>
</gene>
<keyword evidence="3" id="KW-1185">Reference proteome</keyword>
<evidence type="ECO:0000256" key="1">
    <source>
        <dbReference type="SAM" id="Phobius"/>
    </source>
</evidence>
<name>A0ABU5C6B7_9BACI</name>
<reference evidence="2 3" key="1">
    <citation type="submission" date="2023-10" db="EMBL/GenBank/DDBJ databases">
        <title>Virgibacillus halophilus 5B73C genome.</title>
        <authorList>
            <person name="Miliotis G."/>
            <person name="Sengupta P."/>
            <person name="Hameed A."/>
            <person name="Chuvochina M."/>
            <person name="Mcdonagh F."/>
            <person name="Simpson A.C."/>
            <person name="Singh N.K."/>
            <person name="Rekha P.D."/>
            <person name="Raman K."/>
            <person name="Hugenholtz P."/>
            <person name="Venkateswaran K."/>
        </authorList>
    </citation>
    <scope>NUCLEOTIDE SEQUENCE [LARGE SCALE GENOMIC DNA]</scope>
    <source>
        <strain evidence="2 3">5B73C</strain>
    </source>
</reference>
<keyword evidence="1" id="KW-0812">Transmembrane</keyword>
<keyword evidence="1" id="KW-0472">Membrane</keyword>
<evidence type="ECO:0000313" key="3">
    <source>
        <dbReference type="Proteomes" id="UP001281447"/>
    </source>
</evidence>
<comment type="caution">
    <text evidence="2">The sequence shown here is derived from an EMBL/GenBank/DDBJ whole genome shotgun (WGS) entry which is preliminary data.</text>
</comment>
<feature type="transmembrane region" description="Helical" evidence="1">
    <location>
        <begin position="37"/>
        <end position="61"/>
    </location>
</feature>
<protein>
    <submittedName>
        <fullName evidence="2">Uncharacterized protein</fullName>
    </submittedName>
</protein>
<accession>A0ABU5C6B7</accession>
<proteinExistence type="predicted"/>
<keyword evidence="1" id="KW-1133">Transmembrane helix</keyword>
<dbReference type="EMBL" id="JAWDIP010000003">
    <property type="protein sequence ID" value="MDY0394104.1"/>
    <property type="molecule type" value="Genomic_DNA"/>
</dbReference>
<organism evidence="2 3">
    <name type="scientific">Tigheibacillus halophilus</name>
    <dbReference type="NCBI Taxonomy" id="361280"/>
    <lineage>
        <taxon>Bacteria</taxon>
        <taxon>Bacillati</taxon>
        <taxon>Bacillota</taxon>
        <taxon>Bacilli</taxon>
        <taxon>Bacillales</taxon>
        <taxon>Bacillaceae</taxon>
        <taxon>Tigheibacillus</taxon>
    </lineage>
</organism>
<evidence type="ECO:0000313" key="2">
    <source>
        <dbReference type="EMBL" id="MDY0394104.1"/>
    </source>
</evidence>
<dbReference type="Proteomes" id="UP001281447">
    <property type="component" value="Unassembled WGS sequence"/>
</dbReference>
<sequence length="65" mass="7420">MDKKEKITFSNSVMFFNSGNYGVPVNDLVFKSDPVAMSVQVIMLTLQNIFFVFVWHFLLAVSGNR</sequence>